<evidence type="ECO:0000313" key="13">
    <source>
        <dbReference type="Proteomes" id="UP000183868"/>
    </source>
</evidence>
<protein>
    <submittedName>
        <fullName evidence="10">Heavy metal response regulator</fullName>
    </submittedName>
    <submittedName>
        <fullName evidence="11">Two component transcriptional regulator, winged helix family</fullName>
    </submittedName>
</protein>
<keyword evidence="4 7" id="KW-0238">DNA-binding</keyword>
<dbReference type="GO" id="GO:0000156">
    <property type="term" value="F:phosphorelay response regulator activity"/>
    <property type="evidence" value="ECO:0007669"/>
    <property type="project" value="TreeGrafter"/>
</dbReference>
<dbReference type="CDD" id="cd00383">
    <property type="entry name" value="trans_reg_C"/>
    <property type="match status" value="1"/>
</dbReference>
<dbReference type="GO" id="GO:0032993">
    <property type="term" value="C:protein-DNA complex"/>
    <property type="evidence" value="ECO:0007669"/>
    <property type="project" value="TreeGrafter"/>
</dbReference>
<dbReference type="InterPro" id="IPR036388">
    <property type="entry name" value="WH-like_DNA-bd_sf"/>
</dbReference>
<evidence type="ECO:0000259" key="9">
    <source>
        <dbReference type="PROSITE" id="PS51755"/>
    </source>
</evidence>
<dbReference type="SMART" id="SM00448">
    <property type="entry name" value="REC"/>
    <property type="match status" value="1"/>
</dbReference>
<accession>H1XYA6</accession>
<feature type="modified residue" description="4-aspartylphosphate" evidence="6">
    <location>
        <position position="51"/>
    </location>
</feature>
<gene>
    <name evidence="10" type="ORF">Cabys_2518</name>
    <name evidence="11" type="ORF">Calab_3575</name>
</gene>
<dbReference type="PROSITE" id="PS51755">
    <property type="entry name" value="OMPR_PHOB"/>
    <property type="match status" value="1"/>
</dbReference>
<keyword evidence="12" id="KW-1185">Reference proteome</keyword>
<dbReference type="Gene3D" id="3.40.50.2300">
    <property type="match status" value="1"/>
</dbReference>
<evidence type="ECO:0000313" key="12">
    <source>
        <dbReference type="Proteomes" id="UP000004671"/>
    </source>
</evidence>
<keyword evidence="5" id="KW-0804">Transcription</keyword>
<name>H1XYA6_CALAY</name>
<dbReference type="Gene3D" id="1.10.10.10">
    <property type="entry name" value="Winged helix-like DNA-binding domain superfamily/Winged helix DNA-binding domain"/>
    <property type="match status" value="1"/>
</dbReference>
<dbReference type="GO" id="GO:0006355">
    <property type="term" value="P:regulation of DNA-templated transcription"/>
    <property type="evidence" value="ECO:0007669"/>
    <property type="project" value="InterPro"/>
</dbReference>
<reference evidence="11 12" key="1">
    <citation type="submission" date="2011-09" db="EMBL/GenBank/DDBJ databases">
        <title>The permanent draft genome of Caldithrix abyssi DSM 13497.</title>
        <authorList>
            <consortium name="US DOE Joint Genome Institute (JGI-PGF)"/>
            <person name="Lucas S."/>
            <person name="Han J."/>
            <person name="Lapidus A."/>
            <person name="Bruce D."/>
            <person name="Goodwin L."/>
            <person name="Pitluck S."/>
            <person name="Peters L."/>
            <person name="Kyrpides N."/>
            <person name="Mavromatis K."/>
            <person name="Ivanova N."/>
            <person name="Mikhailova N."/>
            <person name="Chertkov O."/>
            <person name="Detter J.C."/>
            <person name="Tapia R."/>
            <person name="Han C."/>
            <person name="Land M."/>
            <person name="Hauser L."/>
            <person name="Markowitz V."/>
            <person name="Cheng J.-F."/>
            <person name="Hugenholtz P."/>
            <person name="Woyke T."/>
            <person name="Wu D."/>
            <person name="Spring S."/>
            <person name="Brambilla E."/>
            <person name="Klenk H.-P."/>
            <person name="Eisen J.A."/>
        </authorList>
    </citation>
    <scope>NUCLEOTIDE SEQUENCE [LARGE SCALE GENOMIC DNA]</scope>
    <source>
        <strain evidence="11 12">DSM 13497</strain>
    </source>
</reference>
<feature type="domain" description="Response regulatory" evidence="8">
    <location>
        <begin position="2"/>
        <end position="116"/>
    </location>
</feature>
<dbReference type="InParanoid" id="H1XYA6"/>
<dbReference type="AlphaFoldDB" id="H1XYA6"/>
<evidence type="ECO:0000256" key="7">
    <source>
        <dbReference type="PROSITE-ProRule" id="PRU01091"/>
    </source>
</evidence>
<dbReference type="PROSITE" id="PS50110">
    <property type="entry name" value="RESPONSE_REGULATORY"/>
    <property type="match status" value="1"/>
</dbReference>
<dbReference type="FunFam" id="3.40.50.2300:FF:000002">
    <property type="entry name" value="DNA-binding response regulator PhoP"/>
    <property type="match status" value="1"/>
</dbReference>
<dbReference type="InterPro" id="IPR039420">
    <property type="entry name" value="WalR-like"/>
</dbReference>
<evidence type="ECO:0000313" key="11">
    <source>
        <dbReference type="EMBL" id="EHO43173.1"/>
    </source>
</evidence>
<dbReference type="RefSeq" id="WP_006930698.1">
    <property type="nucleotide sequence ID" value="NZ_CM001402.1"/>
</dbReference>
<dbReference type="PaxDb" id="880073-Calab_3575"/>
<dbReference type="HOGENOM" id="CLU_000445_30_1_0"/>
<dbReference type="Pfam" id="PF00486">
    <property type="entry name" value="Trans_reg_C"/>
    <property type="match status" value="1"/>
</dbReference>
<dbReference type="OrthoDB" id="9793321at2"/>
<evidence type="ECO:0000256" key="3">
    <source>
        <dbReference type="ARBA" id="ARBA00023015"/>
    </source>
</evidence>
<sequence length="227" mass="25928">MRILVIEDERKVASALEEGLTNAGYQVDVACSGEDGFYLLSTRRYDLLLLDLMLPGRDGLEILKTIRRKGMQFPILILTARDTVEDRVNGLDSGADDYLVKPFAFAELLARIRVLLRRGRSESSLRLVLADLEMDLVTRKVLRGKSEINLTVREFDLLEYLLRHQGQIVSREMLARDVWQQTNRATPIDNLIDVHIARLRRKIDDPFPVKLIHTIRGVGFMMNEGAP</sequence>
<dbReference type="EMBL" id="CP018099">
    <property type="protein sequence ID" value="APF19267.1"/>
    <property type="molecule type" value="Genomic_DNA"/>
</dbReference>
<keyword evidence="1 6" id="KW-0597">Phosphoprotein</keyword>
<evidence type="ECO:0000313" key="10">
    <source>
        <dbReference type="EMBL" id="APF19267.1"/>
    </source>
</evidence>
<keyword evidence="2" id="KW-0902">Two-component regulatory system</keyword>
<feature type="DNA-binding region" description="OmpR/PhoB-type" evidence="7">
    <location>
        <begin position="124"/>
        <end position="224"/>
    </location>
</feature>
<dbReference type="GO" id="GO:0000976">
    <property type="term" value="F:transcription cis-regulatory region binding"/>
    <property type="evidence" value="ECO:0007669"/>
    <property type="project" value="TreeGrafter"/>
</dbReference>
<evidence type="ECO:0000256" key="5">
    <source>
        <dbReference type="ARBA" id="ARBA00023163"/>
    </source>
</evidence>
<keyword evidence="3" id="KW-0805">Transcription regulation</keyword>
<dbReference type="Proteomes" id="UP000004671">
    <property type="component" value="Chromosome"/>
</dbReference>
<dbReference type="InterPro" id="IPR001789">
    <property type="entry name" value="Sig_transdc_resp-reg_receiver"/>
</dbReference>
<dbReference type="EMBL" id="CM001402">
    <property type="protein sequence ID" value="EHO43173.1"/>
    <property type="molecule type" value="Genomic_DNA"/>
</dbReference>
<dbReference type="PANTHER" id="PTHR48111">
    <property type="entry name" value="REGULATOR OF RPOS"/>
    <property type="match status" value="1"/>
</dbReference>
<dbReference type="Pfam" id="PF00072">
    <property type="entry name" value="Response_reg"/>
    <property type="match status" value="1"/>
</dbReference>
<dbReference type="STRING" id="880073.Cabys_2518"/>
<dbReference type="FunFam" id="1.10.10.10:FF:000005">
    <property type="entry name" value="Two-component system response regulator"/>
    <property type="match status" value="1"/>
</dbReference>
<dbReference type="PANTHER" id="PTHR48111:SF22">
    <property type="entry name" value="REGULATOR OF RPOS"/>
    <property type="match status" value="1"/>
</dbReference>
<evidence type="ECO:0000256" key="2">
    <source>
        <dbReference type="ARBA" id="ARBA00023012"/>
    </source>
</evidence>
<feature type="domain" description="OmpR/PhoB-type" evidence="9">
    <location>
        <begin position="124"/>
        <end position="224"/>
    </location>
</feature>
<dbReference type="SUPFAM" id="SSF52172">
    <property type="entry name" value="CheY-like"/>
    <property type="match status" value="1"/>
</dbReference>
<evidence type="ECO:0000256" key="1">
    <source>
        <dbReference type="ARBA" id="ARBA00022553"/>
    </source>
</evidence>
<dbReference type="SMART" id="SM00862">
    <property type="entry name" value="Trans_reg_C"/>
    <property type="match status" value="1"/>
</dbReference>
<evidence type="ECO:0000256" key="6">
    <source>
        <dbReference type="PROSITE-ProRule" id="PRU00169"/>
    </source>
</evidence>
<dbReference type="GO" id="GO:0005829">
    <property type="term" value="C:cytosol"/>
    <property type="evidence" value="ECO:0007669"/>
    <property type="project" value="TreeGrafter"/>
</dbReference>
<dbReference type="KEGG" id="caby:Cabys_2518"/>
<evidence type="ECO:0000259" key="8">
    <source>
        <dbReference type="PROSITE" id="PS50110"/>
    </source>
</evidence>
<organism evidence="11 12">
    <name type="scientific">Caldithrix abyssi DSM 13497</name>
    <dbReference type="NCBI Taxonomy" id="880073"/>
    <lineage>
        <taxon>Bacteria</taxon>
        <taxon>Pseudomonadati</taxon>
        <taxon>Calditrichota</taxon>
        <taxon>Calditrichia</taxon>
        <taxon>Calditrichales</taxon>
        <taxon>Calditrichaceae</taxon>
        <taxon>Caldithrix</taxon>
    </lineage>
</organism>
<dbReference type="InterPro" id="IPR001867">
    <property type="entry name" value="OmpR/PhoB-type_DNA-bd"/>
</dbReference>
<dbReference type="InterPro" id="IPR011006">
    <property type="entry name" value="CheY-like_superfamily"/>
</dbReference>
<dbReference type="Gene3D" id="6.10.250.690">
    <property type="match status" value="1"/>
</dbReference>
<dbReference type="Proteomes" id="UP000183868">
    <property type="component" value="Chromosome"/>
</dbReference>
<dbReference type="FunCoup" id="H1XYA6">
    <property type="interactions" value="357"/>
</dbReference>
<dbReference type="eggNOG" id="COG0745">
    <property type="taxonomic scope" value="Bacteria"/>
</dbReference>
<reference evidence="10 13" key="2">
    <citation type="submission" date="2016-11" db="EMBL/GenBank/DDBJ databases">
        <title>Genomic analysis of Caldithrix abyssi and proposal of a novel bacterial phylum Caldithrichaeota.</title>
        <authorList>
            <person name="Kublanov I."/>
            <person name="Sigalova O."/>
            <person name="Gavrilov S."/>
            <person name="Lebedinsky A."/>
            <person name="Ivanova N."/>
            <person name="Daum C."/>
            <person name="Reddy T."/>
            <person name="Klenk H.P."/>
            <person name="Goker M."/>
            <person name="Reva O."/>
            <person name="Miroshnichenko M."/>
            <person name="Kyprides N."/>
            <person name="Woyke T."/>
            <person name="Gelfand M."/>
        </authorList>
    </citation>
    <scope>NUCLEOTIDE SEQUENCE [LARGE SCALE GENOMIC DNA]</scope>
    <source>
        <strain evidence="10 13">LF13</strain>
    </source>
</reference>
<proteinExistence type="predicted"/>
<evidence type="ECO:0000256" key="4">
    <source>
        <dbReference type="ARBA" id="ARBA00023125"/>
    </source>
</evidence>